<comment type="similarity">
    <text evidence="1 2">Belongs to the anti-sigma-factor antagonist family.</text>
</comment>
<dbReference type="PROSITE" id="PS50801">
    <property type="entry name" value="STAS"/>
    <property type="match status" value="1"/>
</dbReference>
<dbReference type="PANTHER" id="PTHR33495:SF2">
    <property type="entry name" value="ANTI-SIGMA FACTOR ANTAGONIST TM_1081-RELATED"/>
    <property type="match status" value="1"/>
</dbReference>
<evidence type="ECO:0000313" key="5">
    <source>
        <dbReference type="Proteomes" id="UP000577386"/>
    </source>
</evidence>
<dbReference type="GO" id="GO:0043856">
    <property type="term" value="F:anti-sigma factor antagonist activity"/>
    <property type="evidence" value="ECO:0007669"/>
    <property type="project" value="InterPro"/>
</dbReference>
<reference evidence="4 5" key="1">
    <citation type="submission" date="2020-08" db="EMBL/GenBank/DDBJ databases">
        <title>Sequencing the genomes of 1000 actinobacteria strains.</title>
        <authorList>
            <person name="Klenk H.-P."/>
        </authorList>
    </citation>
    <scope>NUCLEOTIDE SEQUENCE [LARGE SCALE GENOMIC DNA]</scope>
    <source>
        <strain evidence="4 5">DSM 41827</strain>
    </source>
</reference>
<gene>
    <name evidence="4" type="ORF">HDA42_000030</name>
</gene>
<dbReference type="InterPro" id="IPR002645">
    <property type="entry name" value="STAS_dom"/>
</dbReference>
<evidence type="ECO:0000256" key="2">
    <source>
        <dbReference type="RuleBase" id="RU003749"/>
    </source>
</evidence>
<name>A0A7W3NHV9_STRMR</name>
<dbReference type="CDD" id="cd07043">
    <property type="entry name" value="STAS_anti-anti-sigma_factors"/>
    <property type="match status" value="1"/>
</dbReference>
<dbReference type="InterPro" id="IPR036513">
    <property type="entry name" value="STAS_dom_sf"/>
</dbReference>
<dbReference type="Proteomes" id="UP000577386">
    <property type="component" value="Unassembled WGS sequence"/>
</dbReference>
<sequence>MNIKYEPLHITVESWGSAVSLLSLAGYVDVWTAPELKQVLIDLHGQGIHRLVVDLNGLDFIHATGMGVLLGAHKRALVQGGAVELVCRRDEFLELLEIGGLTAVFRIYGSPEDARAQLGLA</sequence>
<dbReference type="Gene3D" id="3.30.750.24">
    <property type="entry name" value="STAS domain"/>
    <property type="match status" value="1"/>
</dbReference>
<dbReference type="InterPro" id="IPR003658">
    <property type="entry name" value="Anti-sigma_ant"/>
</dbReference>
<dbReference type="RefSeq" id="WP_182774308.1">
    <property type="nucleotide sequence ID" value="NZ_BAAAHW010000016.1"/>
</dbReference>
<dbReference type="EMBL" id="JACJIJ010000001">
    <property type="protein sequence ID" value="MBA9050855.1"/>
    <property type="molecule type" value="Genomic_DNA"/>
</dbReference>
<comment type="caution">
    <text evidence="4">The sequence shown here is derived from an EMBL/GenBank/DDBJ whole genome shotgun (WGS) entry which is preliminary data.</text>
</comment>
<dbReference type="Pfam" id="PF01740">
    <property type="entry name" value="STAS"/>
    <property type="match status" value="1"/>
</dbReference>
<proteinExistence type="inferred from homology"/>
<feature type="domain" description="STAS" evidence="3">
    <location>
        <begin position="19"/>
        <end position="118"/>
    </location>
</feature>
<dbReference type="PANTHER" id="PTHR33495">
    <property type="entry name" value="ANTI-SIGMA FACTOR ANTAGONIST TM_1081-RELATED-RELATED"/>
    <property type="match status" value="1"/>
</dbReference>
<organism evidence="4 5">
    <name type="scientific">Streptomyces murinus</name>
    <dbReference type="NCBI Taxonomy" id="33900"/>
    <lineage>
        <taxon>Bacteria</taxon>
        <taxon>Bacillati</taxon>
        <taxon>Actinomycetota</taxon>
        <taxon>Actinomycetes</taxon>
        <taxon>Kitasatosporales</taxon>
        <taxon>Streptomycetaceae</taxon>
        <taxon>Streptomyces</taxon>
    </lineage>
</organism>
<dbReference type="SUPFAM" id="SSF52091">
    <property type="entry name" value="SpoIIaa-like"/>
    <property type="match status" value="1"/>
</dbReference>
<dbReference type="AlphaFoldDB" id="A0A7W3NHV9"/>
<evidence type="ECO:0000259" key="3">
    <source>
        <dbReference type="PROSITE" id="PS50801"/>
    </source>
</evidence>
<keyword evidence="5" id="KW-1185">Reference proteome</keyword>
<evidence type="ECO:0000256" key="1">
    <source>
        <dbReference type="ARBA" id="ARBA00009013"/>
    </source>
</evidence>
<accession>A0A7W3NHV9</accession>
<dbReference type="NCBIfam" id="TIGR00377">
    <property type="entry name" value="ant_ant_sig"/>
    <property type="match status" value="1"/>
</dbReference>
<evidence type="ECO:0000313" key="4">
    <source>
        <dbReference type="EMBL" id="MBA9050855.1"/>
    </source>
</evidence>
<protein>
    <recommendedName>
        <fullName evidence="2">Anti-sigma factor antagonist</fullName>
    </recommendedName>
</protein>